<keyword evidence="1" id="KW-0732">Signal</keyword>
<organism evidence="2 3">
    <name type="scientific">Drosophila suzukii</name>
    <name type="common">Spotted-wing drosophila fruit fly</name>
    <dbReference type="NCBI Taxonomy" id="28584"/>
    <lineage>
        <taxon>Eukaryota</taxon>
        <taxon>Metazoa</taxon>
        <taxon>Ecdysozoa</taxon>
        <taxon>Arthropoda</taxon>
        <taxon>Hexapoda</taxon>
        <taxon>Insecta</taxon>
        <taxon>Pterygota</taxon>
        <taxon>Neoptera</taxon>
        <taxon>Endopterygota</taxon>
        <taxon>Diptera</taxon>
        <taxon>Brachycera</taxon>
        <taxon>Muscomorpha</taxon>
        <taxon>Ephydroidea</taxon>
        <taxon>Drosophilidae</taxon>
        <taxon>Drosophila</taxon>
        <taxon>Sophophora</taxon>
    </lineage>
</organism>
<feature type="signal peptide" evidence="1">
    <location>
        <begin position="1"/>
        <end position="18"/>
    </location>
</feature>
<gene>
    <name evidence="3" type="primary">LOC108014394</name>
</gene>
<evidence type="ECO:0000256" key="1">
    <source>
        <dbReference type="SAM" id="SignalP"/>
    </source>
</evidence>
<evidence type="ECO:0000313" key="2">
    <source>
        <dbReference type="Proteomes" id="UP001652628"/>
    </source>
</evidence>
<sequence>MFITRLLHFFCILGFVAALQDLQNSTSTVTTSTTTAMYCQLSGGYCRMHMDCCSRRCMQVPAECR</sequence>
<feature type="chain" id="PRO_5045625704" evidence="1">
    <location>
        <begin position="19"/>
        <end position="65"/>
    </location>
</feature>
<proteinExistence type="predicted"/>
<reference evidence="3" key="1">
    <citation type="submission" date="2025-08" db="UniProtKB">
        <authorList>
            <consortium name="RefSeq"/>
        </authorList>
    </citation>
    <scope>IDENTIFICATION</scope>
</reference>
<name>A0AB39ZKY3_DROSZ</name>
<accession>A0AB39ZKY3</accession>
<evidence type="ECO:0000313" key="3">
    <source>
        <dbReference type="RefSeq" id="XP_016935989.3"/>
    </source>
</evidence>
<keyword evidence="2" id="KW-1185">Reference proteome</keyword>
<dbReference type="RefSeq" id="XP_016935989.3">
    <property type="nucleotide sequence ID" value="XM_017080500.4"/>
</dbReference>
<dbReference type="AlphaFoldDB" id="A0AB39ZKY3"/>
<dbReference type="Proteomes" id="UP001652628">
    <property type="component" value="Chromosome 3"/>
</dbReference>
<dbReference type="GeneID" id="108014394"/>
<protein>
    <submittedName>
        <fullName evidence="3">Uncharacterized protein</fullName>
    </submittedName>
</protein>